<dbReference type="Proteomes" id="UP000245981">
    <property type="component" value="Unassembled WGS sequence"/>
</dbReference>
<gene>
    <name evidence="1" type="ORF">C7431_11089</name>
</gene>
<dbReference type="EMBL" id="QGHF01000010">
    <property type="protein sequence ID" value="PWK94593.1"/>
    <property type="molecule type" value="Genomic_DNA"/>
</dbReference>
<sequence length="107" mass="11732">MIPMSKNADTGRAEGPFSAKVLAARLGRYGFTECSMLRAFILCICGDTPGPPELGYIRLKLRECLSRHDDGSAWFTDLRDAEMRASTAYCIVANVQNADGREAEAKN</sequence>
<comment type="caution">
    <text evidence="1">The sequence shown here is derived from an EMBL/GenBank/DDBJ whole genome shotgun (WGS) entry which is preliminary data.</text>
</comment>
<dbReference type="OrthoDB" id="6637641at2"/>
<evidence type="ECO:0000313" key="1">
    <source>
        <dbReference type="EMBL" id="PWK94593.1"/>
    </source>
</evidence>
<reference evidence="1 2" key="1">
    <citation type="submission" date="2018-05" db="EMBL/GenBank/DDBJ databases">
        <title>Genomic Encyclopedia of Type Strains, Phase IV (KMG-V): Genome sequencing to study the core and pangenomes of soil and plant-associated prokaryotes.</title>
        <authorList>
            <person name="Whitman W."/>
        </authorList>
    </citation>
    <scope>NUCLEOTIDE SEQUENCE [LARGE SCALE GENOMIC DNA]</scope>
    <source>
        <strain evidence="1 2">PNA 200-10</strain>
    </source>
</reference>
<organism evidence="1 2">
    <name type="scientific">Pantoea allii</name>
    <dbReference type="NCBI Taxonomy" id="574096"/>
    <lineage>
        <taxon>Bacteria</taxon>
        <taxon>Pseudomonadati</taxon>
        <taxon>Pseudomonadota</taxon>
        <taxon>Gammaproteobacteria</taxon>
        <taxon>Enterobacterales</taxon>
        <taxon>Erwiniaceae</taxon>
        <taxon>Pantoea</taxon>
    </lineage>
</organism>
<dbReference type="AlphaFoldDB" id="A0A2V2BCX7"/>
<accession>A0A2V2BCX7</accession>
<evidence type="ECO:0000313" key="2">
    <source>
        <dbReference type="Proteomes" id="UP000245981"/>
    </source>
</evidence>
<name>A0A2V2BCX7_9GAMM</name>
<protein>
    <submittedName>
        <fullName evidence="1">Uncharacterized protein</fullName>
    </submittedName>
</protein>
<proteinExistence type="predicted"/>